<dbReference type="Proteomes" id="UP000298416">
    <property type="component" value="Unassembled WGS sequence"/>
</dbReference>
<keyword evidence="11" id="KW-0472">Membrane</keyword>
<keyword evidence="6" id="KW-0808">Transferase</keyword>
<evidence type="ECO:0000256" key="6">
    <source>
        <dbReference type="ARBA" id="ARBA00022679"/>
    </source>
</evidence>
<dbReference type="PANTHER" id="PTHR11214">
    <property type="entry name" value="BETA-1,3-N-ACETYLGLUCOSAMINYLTRANSFERASE"/>
    <property type="match status" value="1"/>
</dbReference>
<comment type="caution">
    <text evidence="14">The sequence shown here is derived from an EMBL/GenBank/DDBJ whole genome shotgun (WGS) entry which is preliminary data.</text>
</comment>
<accession>A0A8X8Y1G5</accession>
<keyword evidence="12 13" id="KW-0464">Manganese</keyword>
<keyword evidence="15" id="KW-1185">Reference proteome</keyword>
<gene>
    <name evidence="14" type="ORF">SASPL_114879</name>
</gene>
<evidence type="ECO:0000256" key="13">
    <source>
        <dbReference type="RuleBase" id="RU363063"/>
    </source>
</evidence>
<dbReference type="InterPro" id="IPR002659">
    <property type="entry name" value="Glyco_trans_31"/>
</dbReference>
<dbReference type="Pfam" id="PF01762">
    <property type="entry name" value="Galactosyl_T"/>
    <property type="match status" value="1"/>
</dbReference>
<keyword evidence="10 13" id="KW-0333">Golgi apparatus</keyword>
<reference evidence="14" key="1">
    <citation type="submission" date="2018-01" db="EMBL/GenBank/DDBJ databases">
        <authorList>
            <person name="Mao J.F."/>
        </authorList>
    </citation>
    <scope>NUCLEOTIDE SEQUENCE</scope>
    <source>
        <strain evidence="14">Huo1</strain>
        <tissue evidence="14">Leaf</tissue>
    </source>
</reference>
<organism evidence="14">
    <name type="scientific">Salvia splendens</name>
    <name type="common">Scarlet sage</name>
    <dbReference type="NCBI Taxonomy" id="180675"/>
    <lineage>
        <taxon>Eukaryota</taxon>
        <taxon>Viridiplantae</taxon>
        <taxon>Streptophyta</taxon>
        <taxon>Embryophyta</taxon>
        <taxon>Tracheophyta</taxon>
        <taxon>Spermatophyta</taxon>
        <taxon>Magnoliopsida</taxon>
        <taxon>eudicotyledons</taxon>
        <taxon>Gunneridae</taxon>
        <taxon>Pentapetalae</taxon>
        <taxon>asterids</taxon>
        <taxon>lamiids</taxon>
        <taxon>Lamiales</taxon>
        <taxon>Lamiaceae</taxon>
        <taxon>Nepetoideae</taxon>
        <taxon>Mentheae</taxon>
        <taxon>Salviinae</taxon>
        <taxon>Salvia</taxon>
        <taxon>Salvia subgen. Calosphace</taxon>
        <taxon>core Calosphace</taxon>
    </lineage>
</organism>
<evidence type="ECO:0000313" key="15">
    <source>
        <dbReference type="Proteomes" id="UP000298416"/>
    </source>
</evidence>
<evidence type="ECO:0000256" key="12">
    <source>
        <dbReference type="ARBA" id="ARBA00023211"/>
    </source>
</evidence>
<protein>
    <recommendedName>
        <fullName evidence="13">Hexosyltransferase</fullName>
        <ecNumber evidence="13">2.4.1.-</ecNumber>
    </recommendedName>
</protein>
<comment type="cofactor">
    <cofactor evidence="1 13">
        <name>Mn(2+)</name>
        <dbReference type="ChEBI" id="CHEBI:29035"/>
    </cofactor>
</comment>
<comment type="pathway">
    <text evidence="3">Protein modification; protein glycosylation.</text>
</comment>
<evidence type="ECO:0000256" key="1">
    <source>
        <dbReference type="ARBA" id="ARBA00001936"/>
    </source>
</evidence>
<evidence type="ECO:0000256" key="2">
    <source>
        <dbReference type="ARBA" id="ARBA00004323"/>
    </source>
</evidence>
<proteinExistence type="inferred from homology"/>
<dbReference type="AlphaFoldDB" id="A0A8X8Y1G5"/>
<dbReference type="GO" id="GO:0000139">
    <property type="term" value="C:Golgi membrane"/>
    <property type="evidence" value="ECO:0007669"/>
    <property type="project" value="UniProtKB-SubCell"/>
</dbReference>
<evidence type="ECO:0000256" key="10">
    <source>
        <dbReference type="ARBA" id="ARBA00023034"/>
    </source>
</evidence>
<name>A0A8X8Y1G5_SALSN</name>
<keyword evidence="5 13" id="KW-0328">Glycosyltransferase</keyword>
<sequence>MPSSPKAFYPRPSSNPRRSTLIIILCLLLGLSTVFGIYAIMQSARSNGCGDVKPLSVSVAWDKSSSANSSPPQKRPKVMGFVGVQTGFGSAGRRRSLRQTWFPSNHQGLRRLEESTGLVFRFIIGRTNDRGRMSALKEEVTKYDDFLLIDIEEEYSKLPYKTLAFFKAAYALYDSDFYVKADDDIYLRPDRLSLLLAKERSHSQTYLGCMKKGPVFTDPKLKWYEPLGHLLGREYFLHAYGPIYALSADVVASLVALRNDRLDGYMVQCGLRDGGIGITEFTYNQKEIFLKFFRMFSNEDVTIGSWMLAMNVNHEDSKLLCQAECTASSIAVWDIPKCSGLCNPEKRMLELHKLETCSKSATLPSEEDEE</sequence>
<evidence type="ECO:0000256" key="4">
    <source>
        <dbReference type="ARBA" id="ARBA00008661"/>
    </source>
</evidence>
<dbReference type="EMBL" id="PNBA02000005">
    <property type="protein sequence ID" value="KAG6424461.1"/>
    <property type="molecule type" value="Genomic_DNA"/>
</dbReference>
<dbReference type="Gene3D" id="3.90.550.50">
    <property type="match status" value="1"/>
</dbReference>
<evidence type="ECO:0000256" key="8">
    <source>
        <dbReference type="ARBA" id="ARBA00022968"/>
    </source>
</evidence>
<comment type="similarity">
    <text evidence="4 13">Belongs to the glycosyltransferase 31 family.</text>
</comment>
<dbReference type="EC" id="2.4.1.-" evidence="13"/>
<keyword evidence="8" id="KW-0735">Signal-anchor</keyword>
<keyword evidence="9" id="KW-1133">Transmembrane helix</keyword>
<evidence type="ECO:0000313" key="14">
    <source>
        <dbReference type="EMBL" id="KAG6424461.1"/>
    </source>
</evidence>
<dbReference type="PANTHER" id="PTHR11214:SF290">
    <property type="entry name" value="BETA-1,3-GALACTOSYLTRANSFERASE 13-RELATED"/>
    <property type="match status" value="1"/>
</dbReference>
<evidence type="ECO:0000256" key="3">
    <source>
        <dbReference type="ARBA" id="ARBA00004922"/>
    </source>
</evidence>
<evidence type="ECO:0000256" key="11">
    <source>
        <dbReference type="ARBA" id="ARBA00023136"/>
    </source>
</evidence>
<dbReference type="GO" id="GO:0008378">
    <property type="term" value="F:galactosyltransferase activity"/>
    <property type="evidence" value="ECO:0007669"/>
    <property type="project" value="TreeGrafter"/>
</dbReference>
<evidence type="ECO:0000256" key="7">
    <source>
        <dbReference type="ARBA" id="ARBA00022692"/>
    </source>
</evidence>
<evidence type="ECO:0000256" key="5">
    <source>
        <dbReference type="ARBA" id="ARBA00022676"/>
    </source>
</evidence>
<evidence type="ECO:0000256" key="9">
    <source>
        <dbReference type="ARBA" id="ARBA00022989"/>
    </source>
</evidence>
<keyword evidence="7" id="KW-0812">Transmembrane</keyword>
<reference evidence="14" key="2">
    <citation type="submission" date="2020-08" db="EMBL/GenBank/DDBJ databases">
        <title>Plant Genome Project.</title>
        <authorList>
            <person name="Zhang R.-G."/>
        </authorList>
    </citation>
    <scope>NUCLEOTIDE SEQUENCE</scope>
    <source>
        <strain evidence="14">Huo1</strain>
        <tissue evidence="14">Leaf</tissue>
    </source>
</reference>
<comment type="subcellular location">
    <subcellularLocation>
        <location evidence="2 13">Golgi apparatus membrane</location>
        <topology evidence="2 13">Single-pass type II membrane protein</topology>
    </subcellularLocation>
</comment>